<proteinExistence type="predicted"/>
<comment type="caution">
    <text evidence="2">The sequence shown here is derived from an EMBL/GenBank/DDBJ whole genome shotgun (WGS) entry which is preliminary data.</text>
</comment>
<accession>A0A9W4SY31</accession>
<feature type="non-terminal residue" evidence="2">
    <location>
        <position position="1"/>
    </location>
</feature>
<organism evidence="2 3">
    <name type="scientific">Funneliformis geosporum</name>
    <dbReference type="NCBI Taxonomy" id="1117311"/>
    <lineage>
        <taxon>Eukaryota</taxon>
        <taxon>Fungi</taxon>
        <taxon>Fungi incertae sedis</taxon>
        <taxon>Mucoromycota</taxon>
        <taxon>Glomeromycotina</taxon>
        <taxon>Glomeromycetes</taxon>
        <taxon>Glomerales</taxon>
        <taxon>Glomeraceae</taxon>
        <taxon>Funneliformis</taxon>
    </lineage>
</organism>
<sequence>DNNPDKNKKTPTSTIPNSVKEYFRENKGDNKTKKTFKKTDVPKLHGLENYLKTKGITKLSEEELKNSSSTNSSTGKDNKTKY</sequence>
<reference evidence="2" key="1">
    <citation type="submission" date="2022-08" db="EMBL/GenBank/DDBJ databases">
        <authorList>
            <person name="Kallberg Y."/>
            <person name="Tangrot J."/>
            <person name="Rosling A."/>
        </authorList>
    </citation>
    <scope>NUCLEOTIDE SEQUENCE</scope>
    <source>
        <strain evidence="2">Wild A</strain>
    </source>
</reference>
<keyword evidence="3" id="KW-1185">Reference proteome</keyword>
<protein>
    <submittedName>
        <fullName evidence="2">1146_t:CDS:1</fullName>
    </submittedName>
</protein>
<evidence type="ECO:0000313" key="3">
    <source>
        <dbReference type="Proteomes" id="UP001153678"/>
    </source>
</evidence>
<dbReference type="Proteomes" id="UP001153678">
    <property type="component" value="Unassembled WGS sequence"/>
</dbReference>
<gene>
    <name evidence="2" type="ORF">FWILDA_LOCUS11008</name>
</gene>
<dbReference type="AlphaFoldDB" id="A0A9W4SY31"/>
<evidence type="ECO:0000256" key="1">
    <source>
        <dbReference type="SAM" id="MobiDB-lite"/>
    </source>
</evidence>
<evidence type="ECO:0000313" key="2">
    <source>
        <dbReference type="EMBL" id="CAI2183294.1"/>
    </source>
</evidence>
<name>A0A9W4SY31_9GLOM</name>
<dbReference type="EMBL" id="CAMKVN010002988">
    <property type="protein sequence ID" value="CAI2183294.1"/>
    <property type="molecule type" value="Genomic_DNA"/>
</dbReference>
<feature type="region of interest" description="Disordered" evidence="1">
    <location>
        <begin position="57"/>
        <end position="82"/>
    </location>
</feature>